<reference evidence="6" key="2">
    <citation type="journal article" date="2021" name="PeerJ">
        <title>Extensive microbial diversity within the chicken gut microbiome revealed by metagenomics and culture.</title>
        <authorList>
            <person name="Gilroy R."/>
            <person name="Ravi A."/>
            <person name="Getino M."/>
            <person name="Pursley I."/>
            <person name="Horton D.L."/>
            <person name="Alikhan N.F."/>
            <person name="Baker D."/>
            <person name="Gharbi K."/>
            <person name="Hall N."/>
            <person name="Watson M."/>
            <person name="Adriaenssens E.M."/>
            <person name="Foster-Nyarko E."/>
            <person name="Jarju S."/>
            <person name="Secka A."/>
            <person name="Antonio M."/>
            <person name="Oren A."/>
            <person name="Chaudhuri R.R."/>
            <person name="La Ragione R."/>
            <person name="Hildebrand F."/>
            <person name="Pallen M.J."/>
        </authorList>
    </citation>
    <scope>NUCLEOTIDE SEQUENCE</scope>
    <source>
        <strain evidence="6">CHK189-12415</strain>
    </source>
</reference>
<keyword evidence="1 4" id="KW-0489">Methyltransferase</keyword>
<dbReference type="CDD" id="cd02440">
    <property type="entry name" value="AdoMet_MTases"/>
    <property type="match status" value="1"/>
</dbReference>
<dbReference type="FunFam" id="2.40.50.1070:FF:000003">
    <property type="entry name" value="23S rRNA (Uracil-5-)-methyltransferase RumA"/>
    <property type="match status" value="1"/>
</dbReference>
<proteinExistence type="inferred from homology"/>
<dbReference type="Gene3D" id="3.40.50.150">
    <property type="entry name" value="Vaccinia Virus protein VP39"/>
    <property type="match status" value="1"/>
</dbReference>
<feature type="non-terminal residue" evidence="6">
    <location>
        <position position="455"/>
    </location>
</feature>
<evidence type="ECO:0000256" key="3">
    <source>
        <dbReference type="ARBA" id="ARBA00022691"/>
    </source>
</evidence>
<dbReference type="InterPro" id="IPR012340">
    <property type="entry name" value="NA-bd_OB-fold"/>
</dbReference>
<dbReference type="SUPFAM" id="SSF53335">
    <property type="entry name" value="S-adenosyl-L-methionine-dependent methyltransferases"/>
    <property type="match status" value="1"/>
</dbReference>
<accession>A0A9D1DXZ4</accession>
<organism evidence="6 7">
    <name type="scientific">Candidatus Faecivivens stercoravium</name>
    <dbReference type="NCBI Taxonomy" id="2840803"/>
    <lineage>
        <taxon>Bacteria</taxon>
        <taxon>Bacillati</taxon>
        <taxon>Bacillota</taxon>
        <taxon>Clostridia</taxon>
        <taxon>Eubacteriales</taxon>
        <taxon>Oscillospiraceae</taxon>
        <taxon>Oscillospiraceae incertae sedis</taxon>
        <taxon>Candidatus Faecivivens</taxon>
    </lineage>
</organism>
<name>A0A9D1DXZ4_9FIRM</name>
<dbReference type="GO" id="GO:0070041">
    <property type="term" value="F:rRNA (uridine-C5-)-methyltransferase activity"/>
    <property type="evidence" value="ECO:0007669"/>
    <property type="project" value="TreeGrafter"/>
</dbReference>
<evidence type="ECO:0000313" key="7">
    <source>
        <dbReference type="Proteomes" id="UP000824241"/>
    </source>
</evidence>
<feature type="binding site" evidence="4">
    <location>
        <position position="308"/>
    </location>
    <ligand>
        <name>S-adenosyl-L-methionine</name>
        <dbReference type="ChEBI" id="CHEBI:59789"/>
    </ligand>
</feature>
<dbReference type="InterPro" id="IPR010280">
    <property type="entry name" value="U5_MeTrfase_fam"/>
</dbReference>
<keyword evidence="3 4" id="KW-0949">S-adenosyl-L-methionine</keyword>
<comment type="caution">
    <text evidence="6">The sequence shown here is derived from an EMBL/GenBank/DDBJ whole genome shotgun (WGS) entry which is preliminary data.</text>
</comment>
<dbReference type="Gene3D" id="2.40.50.140">
    <property type="entry name" value="Nucleic acid-binding proteins"/>
    <property type="match status" value="1"/>
</dbReference>
<reference evidence="6" key="1">
    <citation type="submission" date="2020-10" db="EMBL/GenBank/DDBJ databases">
        <authorList>
            <person name="Gilroy R."/>
        </authorList>
    </citation>
    <scope>NUCLEOTIDE SEQUENCE</scope>
    <source>
        <strain evidence="6">CHK189-12415</strain>
    </source>
</reference>
<sequence length="455" mass="49790">MAKKKPGSGPALTKNGLYEAEITGMTLDGNGICRVDGFTMFVPLTAPGDRIRLKAVKLQKNYGFGIIDQVLTPSPARIKPGCPVYKQCGGCSFRHIDYREELRLKEQTVADAFARIGGFTVCREGEELLPGGVRMEPILGGGEDGLSADHYRNKAQYPLAELGGKLRAGFYARRSHRLIPAEDCPLQDPAFAPVVRDFVRIAGQLKIPAYDELTGKGVLRHLFLRKGRATGELMVCIVAAASRFKGRETLVSRLVEAHPEITGIVLNINPEKTNVILGRETVCLYGRDYLEDVFLNMRFAIAPEAFYQVNAEQAARLYKEAFRYAGFTGQETLLDLYCGIGSIGLSALPEVKKLIGVEVVPQAARSARQNAVRNGVADRAEFFCADAAEAARKLAEEGLRPDVIIIDPPRKGCDRTVLDSITRMGPEKVVMISCNPSTAARDAQILCDGEHGYRL</sequence>
<evidence type="ECO:0000256" key="1">
    <source>
        <dbReference type="ARBA" id="ARBA00022603"/>
    </source>
</evidence>
<keyword evidence="2 4" id="KW-0808">Transferase</keyword>
<dbReference type="PROSITE" id="PS50926">
    <property type="entry name" value="TRAM"/>
    <property type="match status" value="1"/>
</dbReference>
<dbReference type="PANTHER" id="PTHR11061">
    <property type="entry name" value="RNA M5U METHYLTRANSFERASE"/>
    <property type="match status" value="1"/>
</dbReference>
<dbReference type="GO" id="GO:0070475">
    <property type="term" value="P:rRNA base methylation"/>
    <property type="evidence" value="ECO:0007669"/>
    <property type="project" value="TreeGrafter"/>
</dbReference>
<evidence type="ECO:0000256" key="4">
    <source>
        <dbReference type="PROSITE-ProRule" id="PRU01024"/>
    </source>
</evidence>
<feature type="active site" description="Nucleophile" evidence="4">
    <location>
        <position position="434"/>
    </location>
</feature>
<dbReference type="Proteomes" id="UP000824241">
    <property type="component" value="Unassembled WGS sequence"/>
</dbReference>
<feature type="binding site" evidence="4">
    <location>
        <position position="358"/>
    </location>
    <ligand>
        <name>S-adenosyl-L-methionine</name>
        <dbReference type="ChEBI" id="CHEBI:59789"/>
    </ligand>
</feature>
<dbReference type="Pfam" id="PF05958">
    <property type="entry name" value="tRNA_U5-meth_tr"/>
    <property type="match status" value="1"/>
</dbReference>
<dbReference type="InterPro" id="IPR029063">
    <property type="entry name" value="SAM-dependent_MTases_sf"/>
</dbReference>
<dbReference type="InterPro" id="IPR002792">
    <property type="entry name" value="TRAM_dom"/>
</dbReference>
<dbReference type="SUPFAM" id="SSF50249">
    <property type="entry name" value="Nucleic acid-binding proteins"/>
    <property type="match status" value="1"/>
</dbReference>
<dbReference type="Gene3D" id="2.40.50.1070">
    <property type="match status" value="1"/>
</dbReference>
<dbReference type="EMBL" id="DVHA01000156">
    <property type="protein sequence ID" value="HIR60859.1"/>
    <property type="molecule type" value="Genomic_DNA"/>
</dbReference>
<feature type="domain" description="TRAM" evidence="5">
    <location>
        <begin position="3"/>
        <end position="69"/>
    </location>
</feature>
<dbReference type="NCBIfam" id="TIGR00479">
    <property type="entry name" value="rumA"/>
    <property type="match status" value="1"/>
</dbReference>
<gene>
    <name evidence="6" type="primary">rlmD</name>
    <name evidence="6" type="ORF">IAB37_04715</name>
</gene>
<protein>
    <submittedName>
        <fullName evidence="6">23S rRNA (Uracil(1939)-C(5))-methyltransferase RlmD</fullName>
        <ecNumber evidence="6">2.1.1.190</ecNumber>
    </submittedName>
</protein>
<dbReference type="AlphaFoldDB" id="A0A9D1DXZ4"/>
<dbReference type="PANTHER" id="PTHR11061:SF30">
    <property type="entry name" value="TRNA (URACIL(54)-C(5))-METHYLTRANSFERASE"/>
    <property type="match status" value="1"/>
</dbReference>
<evidence type="ECO:0000313" key="6">
    <source>
        <dbReference type="EMBL" id="HIR60859.1"/>
    </source>
</evidence>
<evidence type="ECO:0000259" key="5">
    <source>
        <dbReference type="PROSITE" id="PS50926"/>
    </source>
</evidence>
<comment type="similarity">
    <text evidence="4">Belongs to the class I-like SAM-binding methyltransferase superfamily. RNA M5U methyltransferase family.</text>
</comment>
<feature type="binding site" evidence="4">
    <location>
        <position position="407"/>
    </location>
    <ligand>
        <name>S-adenosyl-L-methionine</name>
        <dbReference type="ChEBI" id="CHEBI:59789"/>
    </ligand>
</feature>
<evidence type="ECO:0000256" key="2">
    <source>
        <dbReference type="ARBA" id="ARBA00022679"/>
    </source>
</evidence>
<dbReference type="EC" id="2.1.1.190" evidence="6"/>
<dbReference type="PROSITE" id="PS51687">
    <property type="entry name" value="SAM_MT_RNA_M5U"/>
    <property type="match status" value="1"/>
</dbReference>
<feature type="binding site" evidence="4">
    <location>
        <position position="337"/>
    </location>
    <ligand>
        <name>S-adenosyl-L-methionine</name>
        <dbReference type="ChEBI" id="CHEBI:59789"/>
    </ligand>
</feature>